<protein>
    <submittedName>
        <fullName evidence="1">Uncharacterized protein</fullName>
    </submittedName>
</protein>
<keyword evidence="2" id="KW-1185">Reference proteome</keyword>
<dbReference type="EMBL" id="AZBU02000001">
    <property type="protein sequence ID" value="TMS35909.1"/>
    <property type="molecule type" value="Genomic_DNA"/>
</dbReference>
<comment type="caution">
    <text evidence="1">The sequence shown here is derived from an EMBL/GenBank/DDBJ whole genome shotgun (WGS) entry which is preliminary data.</text>
</comment>
<proteinExistence type="predicted"/>
<gene>
    <name evidence="1" type="ORF">L596_003199</name>
</gene>
<dbReference type="AlphaFoldDB" id="A0A4U8UTF3"/>
<sequence length="66" mass="7335">MVRKHGDRVALSMCIFSHVWATIPFRRSPSESSFLVLFFPELSLSATLSSNALVLPTAFAPILRLT</sequence>
<evidence type="ECO:0000313" key="2">
    <source>
        <dbReference type="Proteomes" id="UP000298663"/>
    </source>
</evidence>
<reference evidence="1 2" key="1">
    <citation type="journal article" date="2015" name="Genome Biol.">
        <title>Comparative genomics of Steinernema reveals deeply conserved gene regulatory networks.</title>
        <authorList>
            <person name="Dillman A.R."/>
            <person name="Macchietto M."/>
            <person name="Porter C.F."/>
            <person name="Rogers A."/>
            <person name="Williams B."/>
            <person name="Antoshechkin I."/>
            <person name="Lee M.M."/>
            <person name="Goodwin Z."/>
            <person name="Lu X."/>
            <person name="Lewis E.E."/>
            <person name="Goodrich-Blair H."/>
            <person name="Stock S.P."/>
            <person name="Adams B.J."/>
            <person name="Sternberg P.W."/>
            <person name="Mortazavi A."/>
        </authorList>
    </citation>
    <scope>NUCLEOTIDE SEQUENCE [LARGE SCALE GENOMIC DNA]</scope>
    <source>
        <strain evidence="1 2">ALL</strain>
    </source>
</reference>
<reference evidence="1 2" key="2">
    <citation type="journal article" date="2019" name="G3 (Bethesda)">
        <title>Hybrid Assembly of the Genome of the Entomopathogenic Nematode Steinernema carpocapsae Identifies the X-Chromosome.</title>
        <authorList>
            <person name="Serra L."/>
            <person name="Macchietto M."/>
            <person name="Macias-Munoz A."/>
            <person name="McGill C.J."/>
            <person name="Rodriguez I.M."/>
            <person name="Rodriguez B."/>
            <person name="Murad R."/>
            <person name="Mortazavi A."/>
        </authorList>
    </citation>
    <scope>NUCLEOTIDE SEQUENCE [LARGE SCALE GENOMIC DNA]</scope>
    <source>
        <strain evidence="1 2">ALL</strain>
    </source>
</reference>
<evidence type="ECO:0000313" key="1">
    <source>
        <dbReference type="EMBL" id="TMS35909.1"/>
    </source>
</evidence>
<dbReference type="EMBL" id="CM016762">
    <property type="protein sequence ID" value="TMS35909.1"/>
    <property type="molecule type" value="Genomic_DNA"/>
</dbReference>
<dbReference type="Proteomes" id="UP000298663">
    <property type="component" value="Chromosome X"/>
</dbReference>
<organism evidence="1 2">
    <name type="scientific">Steinernema carpocapsae</name>
    <name type="common">Entomopathogenic nematode</name>
    <dbReference type="NCBI Taxonomy" id="34508"/>
    <lineage>
        <taxon>Eukaryota</taxon>
        <taxon>Metazoa</taxon>
        <taxon>Ecdysozoa</taxon>
        <taxon>Nematoda</taxon>
        <taxon>Chromadorea</taxon>
        <taxon>Rhabditida</taxon>
        <taxon>Tylenchina</taxon>
        <taxon>Panagrolaimomorpha</taxon>
        <taxon>Strongyloidoidea</taxon>
        <taxon>Steinernematidae</taxon>
        <taxon>Steinernema</taxon>
    </lineage>
</organism>
<name>A0A4U8UTF3_STECR</name>
<accession>A0A4U8UTF3</accession>